<name>A0A0S7WIV2_UNCT6</name>
<dbReference type="Proteomes" id="UP000051124">
    <property type="component" value="Unassembled WGS sequence"/>
</dbReference>
<accession>A0A0S7WIV2</accession>
<dbReference type="EMBL" id="LIZT01000033">
    <property type="protein sequence ID" value="KPJ49999.1"/>
    <property type="molecule type" value="Genomic_DNA"/>
</dbReference>
<comment type="caution">
    <text evidence="1">The sequence shown here is derived from an EMBL/GenBank/DDBJ whole genome shotgun (WGS) entry which is preliminary data.</text>
</comment>
<dbReference type="AlphaFoldDB" id="A0A0S7WIV2"/>
<protein>
    <submittedName>
        <fullName evidence="1">Uncharacterized protein</fullName>
    </submittedName>
</protein>
<evidence type="ECO:0000313" key="2">
    <source>
        <dbReference type="Proteomes" id="UP000051124"/>
    </source>
</evidence>
<gene>
    <name evidence="1" type="ORF">AMJ40_04195</name>
</gene>
<evidence type="ECO:0000313" key="1">
    <source>
        <dbReference type="EMBL" id="KPJ49999.1"/>
    </source>
</evidence>
<sequence>MEIASTWRSFRCILGIAQFHVNEQPPFKVCTNRDRADPGNLTNRTEWSILEMEEVFVQAAH</sequence>
<proteinExistence type="predicted"/>
<organism evidence="1 2">
    <name type="scientific">candidate division TA06 bacterium DG_26</name>
    <dbReference type="NCBI Taxonomy" id="1703771"/>
    <lineage>
        <taxon>Bacteria</taxon>
        <taxon>Bacteria division TA06</taxon>
    </lineage>
</organism>
<reference evidence="1 2" key="1">
    <citation type="journal article" date="2015" name="Microbiome">
        <title>Genomic resolution of linkages in carbon, nitrogen, and sulfur cycling among widespread estuary sediment bacteria.</title>
        <authorList>
            <person name="Baker B.J."/>
            <person name="Lazar C.S."/>
            <person name="Teske A.P."/>
            <person name="Dick G.J."/>
        </authorList>
    </citation>
    <scope>NUCLEOTIDE SEQUENCE [LARGE SCALE GENOMIC DNA]</scope>
    <source>
        <strain evidence="1">DG_26</strain>
    </source>
</reference>